<evidence type="ECO:0000256" key="1">
    <source>
        <dbReference type="ARBA" id="ARBA00022598"/>
    </source>
</evidence>
<gene>
    <name evidence="8" type="ORF">E4650_05160</name>
    <name evidence="7" type="ORF">SAMN04488588_0751</name>
</gene>
<evidence type="ECO:0000313" key="7">
    <source>
        <dbReference type="EMBL" id="SDC26366.1"/>
    </source>
</evidence>
<dbReference type="PROSITE" id="PS50862">
    <property type="entry name" value="AA_TRNA_LIGASE_II"/>
    <property type="match status" value="1"/>
</dbReference>
<proteinExistence type="predicted"/>
<dbReference type="OrthoDB" id="9762036at2"/>
<reference evidence="8 10" key="2">
    <citation type="submission" date="2019-04" db="EMBL/GenBank/DDBJ databases">
        <title>Draft genome sequence data and analysis of a Fermenting Bacterium, Geotoga petraea strain HO-Geo1, isolated from heavy-oil petroleum reservoir in Russia.</title>
        <authorList>
            <person name="Grouzdev D.S."/>
            <person name="Semenova E.M."/>
            <person name="Sokolova D.S."/>
            <person name="Tourova T.P."/>
            <person name="Poltaraus A.B."/>
            <person name="Nazina T.N."/>
        </authorList>
    </citation>
    <scope>NUCLEOTIDE SEQUENCE [LARGE SCALE GENOMIC DNA]</scope>
    <source>
        <strain evidence="8 10">HO-Geo1</strain>
    </source>
</reference>
<reference evidence="7 9" key="1">
    <citation type="submission" date="2016-10" db="EMBL/GenBank/DDBJ databases">
        <authorList>
            <person name="de Groot N.N."/>
        </authorList>
    </citation>
    <scope>NUCLEOTIDE SEQUENCE [LARGE SCALE GENOMIC DNA]</scope>
    <source>
        <strain evidence="7 9">WG14</strain>
    </source>
</reference>
<evidence type="ECO:0000313" key="8">
    <source>
        <dbReference type="EMBL" id="TGG88434.1"/>
    </source>
</evidence>
<accession>A0A1G6K7R3</accession>
<dbReference type="RefSeq" id="WP_091402929.1">
    <property type="nucleotide sequence ID" value="NZ_FMYV01000002.1"/>
</dbReference>
<evidence type="ECO:0000313" key="10">
    <source>
        <dbReference type="Proteomes" id="UP000297288"/>
    </source>
</evidence>
<dbReference type="InterPro" id="IPR006195">
    <property type="entry name" value="aa-tRNA-synth_II"/>
</dbReference>
<evidence type="ECO:0000256" key="5">
    <source>
        <dbReference type="ARBA" id="ARBA00023146"/>
    </source>
</evidence>
<dbReference type="PANTHER" id="PTHR22594:SF48">
    <property type="entry name" value="ASPARAGINYL-TRNA SYNTHETASE-RELATED PROTEIN (N-TRUNCATION)"/>
    <property type="match status" value="1"/>
</dbReference>
<evidence type="ECO:0000313" key="9">
    <source>
        <dbReference type="Proteomes" id="UP000199322"/>
    </source>
</evidence>
<dbReference type="PANTHER" id="PTHR22594">
    <property type="entry name" value="ASPARTYL/LYSYL-TRNA SYNTHETASE"/>
    <property type="match status" value="1"/>
</dbReference>
<dbReference type="AlphaFoldDB" id="A0A1G6K7R3"/>
<dbReference type="Proteomes" id="UP000199322">
    <property type="component" value="Unassembled WGS sequence"/>
</dbReference>
<protein>
    <submittedName>
        <fullName evidence="8">Asparagine synthetase</fullName>
    </submittedName>
    <submittedName>
        <fullName evidence="7">Aspartate-ammonia ligase</fullName>
    </submittedName>
</protein>
<dbReference type="STRING" id="28234.SAMN04488588_0751"/>
<keyword evidence="2" id="KW-0547">Nucleotide-binding</keyword>
<organism evidence="7 9">
    <name type="scientific">Geotoga petraea</name>
    <dbReference type="NCBI Taxonomy" id="28234"/>
    <lineage>
        <taxon>Bacteria</taxon>
        <taxon>Thermotogati</taxon>
        <taxon>Thermotogota</taxon>
        <taxon>Thermotogae</taxon>
        <taxon>Petrotogales</taxon>
        <taxon>Petrotogaceae</taxon>
        <taxon>Geotoga</taxon>
    </lineage>
</organism>
<dbReference type="SUPFAM" id="SSF55681">
    <property type="entry name" value="Class II aaRS and biotin synthetases"/>
    <property type="match status" value="1"/>
</dbReference>
<dbReference type="InterPro" id="IPR045864">
    <property type="entry name" value="aa-tRNA-synth_II/BPL/LPL"/>
</dbReference>
<keyword evidence="1 7" id="KW-0436">Ligase</keyword>
<dbReference type="GO" id="GO:0006421">
    <property type="term" value="P:asparaginyl-tRNA aminoacylation"/>
    <property type="evidence" value="ECO:0007669"/>
    <property type="project" value="TreeGrafter"/>
</dbReference>
<dbReference type="InterPro" id="IPR004364">
    <property type="entry name" value="Aa-tRNA-synt_II"/>
</dbReference>
<name>A0A1G6K7R3_9BACT</name>
<evidence type="ECO:0000256" key="4">
    <source>
        <dbReference type="ARBA" id="ARBA00022917"/>
    </source>
</evidence>
<dbReference type="EMBL" id="FMYV01000002">
    <property type="protein sequence ID" value="SDC26366.1"/>
    <property type="molecule type" value="Genomic_DNA"/>
</dbReference>
<keyword evidence="3" id="KW-0067">ATP-binding</keyword>
<evidence type="ECO:0000256" key="2">
    <source>
        <dbReference type="ARBA" id="ARBA00022741"/>
    </source>
</evidence>
<dbReference type="Gene3D" id="3.30.930.10">
    <property type="entry name" value="Bira Bifunctional Protein, Domain 2"/>
    <property type="match status" value="1"/>
</dbReference>
<dbReference type="GO" id="GO:0004816">
    <property type="term" value="F:asparagine-tRNA ligase activity"/>
    <property type="evidence" value="ECO:0007669"/>
    <property type="project" value="TreeGrafter"/>
</dbReference>
<dbReference type="Pfam" id="PF00152">
    <property type="entry name" value="tRNA-synt_2"/>
    <property type="match status" value="1"/>
</dbReference>
<keyword evidence="4" id="KW-0648">Protein biosynthesis</keyword>
<dbReference type="Proteomes" id="UP000297288">
    <property type="component" value="Unassembled WGS sequence"/>
</dbReference>
<dbReference type="NCBIfam" id="NF005054">
    <property type="entry name" value="PRK06462.1-4"/>
    <property type="match status" value="1"/>
</dbReference>
<sequence length="317" mass="36980">MERLEKRKVDTVSLVKSYVENDYYSNLLIIQSSILQSMREFMISEGFLEILPVIISPITDPLNHDIFDASIDYYGYSYSITKSMILQKQVSTLVTDRIFSMSPNLRLELENRYEDKRHLIEFVQMDMEVANAKREEVMDIMERLLIRIISEITVKHTKIIEKYNSGLVIPKKNFKRIRVQDAIEKYGDSYEKILSANAKEPFWLIDIPIMDREFYDKQNPNDPDFLLDFDLIYPFGYGEAISGGEREHEYDQIIKRMDLKGNSKNIFKDYLDLSKEGLLKPTAGCGIGIERLTRYILGLEHIEKARLFAKSPGKISI</sequence>
<keyword evidence="9" id="KW-1185">Reference proteome</keyword>
<keyword evidence="5" id="KW-0030">Aminoacyl-tRNA synthetase</keyword>
<dbReference type="EMBL" id="SRME01000002">
    <property type="protein sequence ID" value="TGG88434.1"/>
    <property type="molecule type" value="Genomic_DNA"/>
</dbReference>
<dbReference type="GO" id="GO:0005524">
    <property type="term" value="F:ATP binding"/>
    <property type="evidence" value="ECO:0007669"/>
    <property type="project" value="UniProtKB-KW"/>
</dbReference>
<evidence type="ECO:0000256" key="3">
    <source>
        <dbReference type="ARBA" id="ARBA00022840"/>
    </source>
</evidence>
<evidence type="ECO:0000259" key="6">
    <source>
        <dbReference type="PROSITE" id="PS50862"/>
    </source>
</evidence>
<feature type="domain" description="Aminoacyl-transfer RNA synthetases class-II family profile" evidence="6">
    <location>
        <begin position="97"/>
        <end position="312"/>
    </location>
</feature>